<dbReference type="GO" id="GO:0006487">
    <property type="term" value="P:protein N-linked glycosylation"/>
    <property type="evidence" value="ECO:0007669"/>
    <property type="project" value="TreeGrafter"/>
</dbReference>
<comment type="similarity">
    <text evidence="3 8">Belongs to the DAD/OST2 family.</text>
</comment>
<keyword evidence="10" id="KW-1185">Reference proteome</keyword>
<dbReference type="GO" id="GO:0016740">
    <property type="term" value="F:transferase activity"/>
    <property type="evidence" value="ECO:0007669"/>
    <property type="project" value="UniProtKB-KW"/>
</dbReference>
<evidence type="ECO:0000313" key="9">
    <source>
        <dbReference type="EMBL" id="OEJ89517.1"/>
    </source>
</evidence>
<dbReference type="OrthoDB" id="445566at2759"/>
<protein>
    <recommendedName>
        <fullName evidence="8">Dolichyl-diphosphooligosaccharide--protein glycosyltransferase subunit OST2</fullName>
        <shortName evidence="8">Oligosaccharyl transferase subunit OST2</shortName>
    </recommendedName>
</protein>
<evidence type="ECO:0000256" key="7">
    <source>
        <dbReference type="ARBA" id="ARBA00023136"/>
    </source>
</evidence>
<dbReference type="Pfam" id="PF02109">
    <property type="entry name" value="DAD"/>
    <property type="match status" value="1"/>
</dbReference>
<evidence type="ECO:0000256" key="8">
    <source>
        <dbReference type="RuleBase" id="RU361136"/>
    </source>
</evidence>
<comment type="subcellular location">
    <subcellularLocation>
        <location evidence="1 8">Endoplasmic reticulum membrane</location>
        <topology evidence="1 8">Multi-pass membrane protein</topology>
    </subcellularLocation>
</comment>
<feature type="transmembrane region" description="Helical" evidence="8">
    <location>
        <begin position="27"/>
        <end position="49"/>
    </location>
</feature>
<evidence type="ECO:0000256" key="6">
    <source>
        <dbReference type="ARBA" id="ARBA00022989"/>
    </source>
</evidence>
<dbReference type="UniPathway" id="UPA00378"/>
<keyword evidence="4 8" id="KW-0812">Transmembrane</keyword>
<dbReference type="PANTHER" id="PTHR10705">
    <property type="entry name" value="DOLICHYL-DIPHOSPHOOLIGOSACCHARIDE--PROTEIN GLYCOSYLTRANSFERASE SUBUNIT DAD1"/>
    <property type="match status" value="1"/>
</dbReference>
<dbReference type="Proteomes" id="UP000095358">
    <property type="component" value="Unassembled WGS sequence"/>
</dbReference>
<evidence type="ECO:0000313" key="10">
    <source>
        <dbReference type="Proteomes" id="UP000095358"/>
    </source>
</evidence>
<evidence type="ECO:0000256" key="2">
    <source>
        <dbReference type="ARBA" id="ARBA00004922"/>
    </source>
</evidence>
<evidence type="ECO:0000256" key="4">
    <source>
        <dbReference type="ARBA" id="ARBA00022692"/>
    </source>
</evidence>
<proteinExistence type="inferred from homology"/>
<keyword evidence="9" id="KW-0808">Transferase</keyword>
<evidence type="ECO:0000256" key="5">
    <source>
        <dbReference type="ARBA" id="ARBA00022824"/>
    </source>
</evidence>
<dbReference type="VEuPathDB" id="FungiDB:AWRI3580_g1764"/>
<gene>
    <name evidence="9" type="ORF">AWRI3580_g1764</name>
</gene>
<organism evidence="9 10">
    <name type="scientific">Hanseniaspora uvarum</name>
    <name type="common">Yeast</name>
    <name type="synonym">Kloeckera apiculata</name>
    <dbReference type="NCBI Taxonomy" id="29833"/>
    <lineage>
        <taxon>Eukaryota</taxon>
        <taxon>Fungi</taxon>
        <taxon>Dikarya</taxon>
        <taxon>Ascomycota</taxon>
        <taxon>Saccharomycotina</taxon>
        <taxon>Saccharomycetes</taxon>
        <taxon>Saccharomycodales</taxon>
        <taxon>Saccharomycodaceae</taxon>
        <taxon>Hanseniaspora</taxon>
    </lineage>
</organism>
<dbReference type="PANTHER" id="PTHR10705:SF0">
    <property type="entry name" value="DOLICHYL-DIPHOSPHOOLIGOSACCHARIDE--PROTEIN GLYCOSYLTRANSFERASE SUBUNIT DAD1"/>
    <property type="match status" value="1"/>
</dbReference>
<keyword evidence="6 8" id="KW-1133">Transmembrane helix</keyword>
<keyword evidence="7 8" id="KW-0472">Membrane</keyword>
<reference evidence="10" key="1">
    <citation type="journal article" date="2016" name="Genome Announc.">
        <title>Genome sequences of three species of Hanseniaspora isolated from spontaneous wine fermentations.</title>
        <authorList>
            <person name="Sternes P.R."/>
            <person name="Lee D."/>
            <person name="Kutyna D.R."/>
            <person name="Borneman A.R."/>
        </authorList>
    </citation>
    <scope>NUCLEOTIDE SEQUENCE [LARGE SCALE GENOMIC DNA]</scope>
    <source>
        <strain evidence="10">AWRI3580</strain>
    </source>
</reference>
<comment type="function">
    <text evidence="8">Subunit of the oligosaccharyl transferase (OST) complex that catalyzes the initial transfer of a defined glycan (Glc(3)Man(9)GlcNAc(2) in eukaryotes) from the lipid carrier dolichol-pyrophosphate to an asparagine residue within an Asn-X-Ser/Thr consensus motif in nascent polypeptide chains, the first step in protein N-glycosylation. N-glycosylation occurs cotranslationally and the complex associates with the Sec61 complex at the channel-forming translocon complex that mediates protein translocation across the endoplasmic reticulum (ER). All subunits are required for a maximal enzyme activity.</text>
</comment>
<dbReference type="GO" id="GO:0008250">
    <property type="term" value="C:oligosaccharyltransferase complex"/>
    <property type="evidence" value="ECO:0007669"/>
    <property type="project" value="InterPro"/>
</dbReference>
<comment type="pathway">
    <text evidence="2 8">Protein modification; protein glycosylation.</text>
</comment>
<comment type="subunit">
    <text evidence="8">Component of the oligosaccharyltransferase (OST) complex.</text>
</comment>
<sequence length="114" mass="13105">MSTLQDQLYKSIDLYKDSINENITLKLIDIFSLALVIIASIQCIFMIAIRDSYPFNAFLAGFIICVSQFALNVSLRLGLVKFGDDNKYRGERKLFVEYIICSLVLHFISLHYIN</sequence>
<evidence type="ECO:0000256" key="3">
    <source>
        <dbReference type="ARBA" id="ARBA00009386"/>
    </source>
</evidence>
<accession>A0A1E5RRH6</accession>
<dbReference type="InterPro" id="IPR003038">
    <property type="entry name" value="DAD/Ost2"/>
</dbReference>
<dbReference type="AlphaFoldDB" id="A0A1E5RRH6"/>
<name>A0A1E5RRH6_HANUV</name>
<keyword evidence="5 8" id="KW-0256">Endoplasmic reticulum</keyword>
<feature type="transmembrane region" description="Helical" evidence="8">
    <location>
        <begin position="95"/>
        <end position="113"/>
    </location>
</feature>
<evidence type="ECO:0000256" key="1">
    <source>
        <dbReference type="ARBA" id="ARBA00004477"/>
    </source>
</evidence>
<dbReference type="STRING" id="29833.A0A1E5RRH6"/>
<comment type="caution">
    <text evidence="9">The sequence shown here is derived from an EMBL/GenBank/DDBJ whole genome shotgun (WGS) entry which is preliminary data.</text>
</comment>
<dbReference type="EMBL" id="LPNN01000004">
    <property type="protein sequence ID" value="OEJ89517.1"/>
    <property type="molecule type" value="Genomic_DNA"/>
</dbReference>
<feature type="transmembrane region" description="Helical" evidence="8">
    <location>
        <begin position="55"/>
        <end position="75"/>
    </location>
</feature>